<dbReference type="RefSeq" id="WP_166918375.1">
    <property type="nucleotide sequence ID" value="NZ_JAASRN010000001.1"/>
</dbReference>
<evidence type="ECO:0000313" key="4">
    <source>
        <dbReference type="Proteomes" id="UP000537126"/>
    </source>
</evidence>
<dbReference type="GO" id="GO:0071281">
    <property type="term" value="P:cellular response to iron ion"/>
    <property type="evidence" value="ECO:0007669"/>
    <property type="project" value="TreeGrafter"/>
</dbReference>
<dbReference type="InterPro" id="IPR050902">
    <property type="entry name" value="ABC_Transporter_SBP"/>
</dbReference>
<dbReference type="SUPFAM" id="SSF53807">
    <property type="entry name" value="Helical backbone' metal receptor"/>
    <property type="match status" value="1"/>
</dbReference>
<evidence type="ECO:0000256" key="1">
    <source>
        <dbReference type="SAM" id="SignalP"/>
    </source>
</evidence>
<dbReference type="AlphaFoldDB" id="A0A846MNQ2"/>
<organism evidence="3 4">
    <name type="scientific">Thermonema lapsum</name>
    <dbReference type="NCBI Taxonomy" id="28195"/>
    <lineage>
        <taxon>Bacteria</taxon>
        <taxon>Pseudomonadati</taxon>
        <taxon>Bacteroidota</taxon>
        <taxon>Cytophagia</taxon>
        <taxon>Cytophagales</taxon>
        <taxon>Thermonemataceae</taxon>
        <taxon>Thermonema</taxon>
    </lineage>
</organism>
<dbReference type="PROSITE" id="PS51257">
    <property type="entry name" value="PROKAR_LIPOPROTEIN"/>
    <property type="match status" value="1"/>
</dbReference>
<protein>
    <submittedName>
        <fullName evidence="3">Iron complex transport system substrate-binding protein</fullName>
    </submittedName>
</protein>
<gene>
    <name evidence="3" type="ORF">FHS56_000585</name>
</gene>
<accession>A0A846MNQ2</accession>
<comment type="caution">
    <text evidence="3">The sequence shown here is derived from an EMBL/GenBank/DDBJ whole genome shotgun (WGS) entry which is preliminary data.</text>
</comment>
<keyword evidence="1" id="KW-0732">Signal</keyword>
<dbReference type="Gene3D" id="3.40.50.1980">
    <property type="entry name" value="Nitrogenase molybdenum iron protein domain"/>
    <property type="match status" value="1"/>
</dbReference>
<feature type="chain" id="PRO_5032312337" evidence="1">
    <location>
        <begin position="17"/>
        <end position="384"/>
    </location>
</feature>
<dbReference type="EMBL" id="JAASRN010000001">
    <property type="protein sequence ID" value="NIK73099.1"/>
    <property type="molecule type" value="Genomic_DNA"/>
</dbReference>
<feature type="signal peptide" evidence="1">
    <location>
        <begin position="1"/>
        <end position="16"/>
    </location>
</feature>
<keyword evidence="4" id="KW-1185">Reference proteome</keyword>
<dbReference type="Proteomes" id="UP000537126">
    <property type="component" value="Unassembled WGS sequence"/>
</dbReference>
<evidence type="ECO:0000259" key="2">
    <source>
        <dbReference type="Pfam" id="PF01497"/>
    </source>
</evidence>
<dbReference type="PANTHER" id="PTHR30535">
    <property type="entry name" value="VITAMIN B12-BINDING PROTEIN"/>
    <property type="match status" value="1"/>
</dbReference>
<sequence>MRRLFYLIALCSFALACLWQCTMPEKEQQTHVSHNALPEIETQYAHFHLTKLNEDAYLLVLGNTSNDSTKLYYVLSYSSQIPEAYKGLPLIHLPVQNIGVRSTTHLGFLKALNAACPPFLKAIPDTTYIFDSSLRQMAAQGKFIILQEETLPLETIARHCRLLLVSSPLNAAEAEKLARLGVVSLPILEWMETHPLAQTEWIKLFGILTGKTQEAQRYFEHITQAYITLRDSVAQQLARVPRPLVITGLPFRGQWYVAGGQSFMAQFIQDAGGAYYWQKIPQTGSLPIAFEKVYEAGLKADVWLHPGQARSRQEITNADPRLQDFKSWQGGHVFNRTRRLSPTGGNDYWEQGVVEPHIILADMVKALHPKLLPRHTWKYYEQLP</sequence>
<reference evidence="3 4" key="1">
    <citation type="submission" date="2020-03" db="EMBL/GenBank/DDBJ databases">
        <title>Genomic Encyclopedia of Type Strains, Phase IV (KMG-IV): sequencing the most valuable type-strain genomes for metagenomic binning, comparative biology and taxonomic classification.</title>
        <authorList>
            <person name="Goeker M."/>
        </authorList>
    </citation>
    <scope>NUCLEOTIDE SEQUENCE [LARGE SCALE GENOMIC DNA]</scope>
    <source>
        <strain evidence="3 4">DSM 5718</strain>
    </source>
</reference>
<dbReference type="Pfam" id="PF01497">
    <property type="entry name" value="Peripla_BP_2"/>
    <property type="match status" value="1"/>
</dbReference>
<evidence type="ECO:0000313" key="3">
    <source>
        <dbReference type="EMBL" id="NIK73099.1"/>
    </source>
</evidence>
<dbReference type="InterPro" id="IPR002491">
    <property type="entry name" value="ABC_transptr_periplasmic_BD"/>
</dbReference>
<feature type="domain" description="Fe/B12 periplasmic-binding" evidence="2">
    <location>
        <begin position="197"/>
        <end position="334"/>
    </location>
</feature>
<dbReference type="PANTHER" id="PTHR30535:SF34">
    <property type="entry name" value="MOLYBDATE-BINDING PROTEIN MOLA"/>
    <property type="match status" value="1"/>
</dbReference>
<name>A0A846MNQ2_9BACT</name>
<proteinExistence type="predicted"/>